<dbReference type="InterPro" id="IPR026444">
    <property type="entry name" value="Secre_tail"/>
</dbReference>
<dbReference type="STRING" id="228957.SAMN04488008_103125"/>
<dbReference type="EMBL" id="FNZN01000003">
    <property type="protein sequence ID" value="SEL20440.1"/>
    <property type="molecule type" value="Genomic_DNA"/>
</dbReference>
<evidence type="ECO:0000313" key="4">
    <source>
        <dbReference type="Proteomes" id="UP000198990"/>
    </source>
</evidence>
<gene>
    <name evidence="3" type="ORF">SAMN04488008_103125</name>
</gene>
<dbReference type="Pfam" id="PF18962">
    <property type="entry name" value="Por_Secre_tail"/>
    <property type="match status" value="1"/>
</dbReference>
<dbReference type="Proteomes" id="UP000198990">
    <property type="component" value="Unassembled WGS sequence"/>
</dbReference>
<name>A0A1H7NAD6_9FLAO</name>
<protein>
    <submittedName>
        <fullName evidence="3">Por secretion system C-terminal sorting domain-containing protein</fullName>
    </submittedName>
</protein>
<organism evidence="3 4">
    <name type="scientific">Maribacter orientalis</name>
    <dbReference type="NCBI Taxonomy" id="228957"/>
    <lineage>
        <taxon>Bacteria</taxon>
        <taxon>Pseudomonadati</taxon>
        <taxon>Bacteroidota</taxon>
        <taxon>Flavobacteriia</taxon>
        <taxon>Flavobacteriales</taxon>
        <taxon>Flavobacteriaceae</taxon>
        <taxon>Maribacter</taxon>
    </lineage>
</organism>
<keyword evidence="4" id="KW-1185">Reference proteome</keyword>
<dbReference type="NCBIfam" id="TIGR04183">
    <property type="entry name" value="Por_Secre_tail"/>
    <property type="match status" value="1"/>
</dbReference>
<sequence>MTVYPNPSDSEVFIGYNEKSESGNPNSSVTLDNPIQIEIYDLTGALLRTKQFAKSVSIPSIDISDLKKATYLLRIVGKEVDEVHQIVKE</sequence>
<evidence type="ECO:0000259" key="2">
    <source>
        <dbReference type="Pfam" id="PF18962"/>
    </source>
</evidence>
<evidence type="ECO:0000313" key="3">
    <source>
        <dbReference type="EMBL" id="SEL20440.1"/>
    </source>
</evidence>
<proteinExistence type="predicted"/>
<evidence type="ECO:0000256" key="1">
    <source>
        <dbReference type="ARBA" id="ARBA00022729"/>
    </source>
</evidence>
<reference evidence="4" key="1">
    <citation type="submission" date="2016-10" db="EMBL/GenBank/DDBJ databases">
        <authorList>
            <person name="Varghese N."/>
            <person name="Submissions S."/>
        </authorList>
    </citation>
    <scope>NUCLEOTIDE SEQUENCE [LARGE SCALE GENOMIC DNA]</scope>
    <source>
        <strain evidence="4">DSM 16471</strain>
    </source>
</reference>
<keyword evidence="1" id="KW-0732">Signal</keyword>
<accession>A0A1H7NAD6</accession>
<feature type="domain" description="Secretion system C-terminal sorting" evidence="2">
    <location>
        <begin position="3"/>
        <end position="84"/>
    </location>
</feature>
<dbReference type="AlphaFoldDB" id="A0A1H7NAD6"/>